<name>A0A7U7GA78_9GAMM</name>
<dbReference type="OrthoDB" id="5289059at2"/>
<evidence type="ECO:0000313" key="3">
    <source>
        <dbReference type="Proteomes" id="UP000019184"/>
    </source>
</evidence>
<gene>
    <name evidence="2" type="ORF">BN874_1680011</name>
</gene>
<comment type="caution">
    <text evidence="2">The sequence shown here is derived from an EMBL/GenBank/DDBJ whole genome shotgun (WGS) entry which is preliminary data.</text>
</comment>
<dbReference type="AlphaFoldDB" id="A0A7U7GA78"/>
<feature type="domain" description="Transposase IS204/IS1001/IS1096/IS1165 DDE" evidence="1">
    <location>
        <begin position="42"/>
        <end position="99"/>
    </location>
</feature>
<accession>A0A7U7GA78</accession>
<organism evidence="2 3">
    <name type="scientific">Candidatus Contendobacter odensis Run_B_J11</name>
    <dbReference type="NCBI Taxonomy" id="1400861"/>
    <lineage>
        <taxon>Bacteria</taxon>
        <taxon>Pseudomonadati</taxon>
        <taxon>Pseudomonadota</taxon>
        <taxon>Gammaproteobacteria</taxon>
        <taxon>Candidatus Competibacteraceae</taxon>
        <taxon>Candidatus Contendibacter</taxon>
    </lineage>
</organism>
<dbReference type="Pfam" id="PF01610">
    <property type="entry name" value="DDE_Tnp_ISL3"/>
    <property type="match status" value="1"/>
</dbReference>
<proteinExistence type="predicted"/>
<protein>
    <recommendedName>
        <fullName evidence="1">Transposase IS204/IS1001/IS1096/IS1165 DDE domain-containing protein</fullName>
    </recommendedName>
</protein>
<dbReference type="EMBL" id="CBTK010000077">
    <property type="protein sequence ID" value="CDH44435.1"/>
    <property type="molecule type" value="Genomic_DNA"/>
</dbReference>
<dbReference type="InterPro" id="IPR002560">
    <property type="entry name" value="Transposase_DDE"/>
</dbReference>
<evidence type="ECO:0000259" key="1">
    <source>
        <dbReference type="Pfam" id="PF01610"/>
    </source>
</evidence>
<reference evidence="2 3" key="1">
    <citation type="journal article" date="2014" name="ISME J.">
        <title>Candidatus Competibacter-lineage genomes retrieved from metagenomes reveal functional metabolic diversity.</title>
        <authorList>
            <person name="McIlroy S.J."/>
            <person name="Albertsen M."/>
            <person name="Andresen E.K."/>
            <person name="Saunders A.M."/>
            <person name="Kristiansen R."/>
            <person name="Stokholm-Bjerregaard M."/>
            <person name="Nielsen K.L."/>
            <person name="Nielsen P.H."/>
        </authorList>
    </citation>
    <scope>NUCLEOTIDE SEQUENCE [LARGE SCALE GENOMIC DNA]</scope>
    <source>
        <strain evidence="2 3">Run_B_J11</strain>
    </source>
</reference>
<dbReference type="Proteomes" id="UP000019184">
    <property type="component" value="Unassembled WGS sequence"/>
</dbReference>
<evidence type="ECO:0000313" key="2">
    <source>
        <dbReference type="EMBL" id="CDH44435.1"/>
    </source>
</evidence>
<sequence>MNQLSHSDTGDNFALSISFSIGSLLRYPHSTLQEFSKNKIIENKHLNQFLYMINNWEEYVLNYFTHRFTSSIIKGISNSIKTVKRMDCYSRNFVNFKQQIPIVFA</sequence>
<dbReference type="RefSeq" id="WP_154724772.1">
    <property type="nucleotide sequence ID" value="NZ_CBTK010000077.1"/>
</dbReference>
<keyword evidence="3" id="KW-1185">Reference proteome</keyword>